<sequence>MPGLTNSHLLSSEGIRDHWREVSETLTRLLSWMDSRETWVVEPDTEVLSLLVSVVTEVEAPGFAREIELGEGAAGFAELLSQLCSSRFLRILEMMDRRQPGIASRLTLALGQLGGDSEQYVALFYERLLMIHRCELLGQILSKSRSEAIAAHILLIRETQQ</sequence>
<dbReference type="Pfam" id="PF23130">
    <property type="entry name" value="IcmW"/>
    <property type="match status" value="1"/>
</dbReference>
<dbReference type="InterPro" id="IPR057079">
    <property type="entry name" value="IcmW-like"/>
</dbReference>
<organism evidence="1 2">
    <name type="scientific">Pseudomonas cannabina</name>
    <dbReference type="NCBI Taxonomy" id="86840"/>
    <lineage>
        <taxon>Bacteria</taxon>
        <taxon>Pseudomonadati</taxon>
        <taxon>Pseudomonadota</taxon>
        <taxon>Gammaproteobacteria</taxon>
        <taxon>Pseudomonadales</taxon>
        <taxon>Pseudomonadaceae</taxon>
        <taxon>Pseudomonas</taxon>
    </lineage>
</organism>
<evidence type="ECO:0000313" key="1">
    <source>
        <dbReference type="EMBL" id="RMN37401.1"/>
    </source>
</evidence>
<evidence type="ECO:0000313" key="2">
    <source>
        <dbReference type="Proteomes" id="UP000281372"/>
    </source>
</evidence>
<proteinExistence type="predicted"/>
<dbReference type="AlphaFoldDB" id="A0A3M3LQY1"/>
<name>A0A3M3LQY1_PSECA</name>
<comment type="caution">
    <text evidence="1">The sequence shown here is derived from an EMBL/GenBank/DDBJ whole genome shotgun (WGS) entry which is preliminary data.</text>
</comment>
<gene>
    <name evidence="1" type="ORF">ALQ64_01969</name>
</gene>
<protein>
    <submittedName>
        <fullName evidence="1">Uncharacterized protein</fullName>
    </submittedName>
</protein>
<dbReference type="EMBL" id="RBOW01000228">
    <property type="protein sequence ID" value="RMN37401.1"/>
    <property type="molecule type" value="Genomic_DNA"/>
</dbReference>
<reference evidence="1 2" key="1">
    <citation type="submission" date="2018-08" db="EMBL/GenBank/DDBJ databases">
        <title>Recombination of ecologically and evolutionarily significant loci maintains genetic cohesion in the Pseudomonas syringae species complex.</title>
        <authorList>
            <person name="Dillon M."/>
            <person name="Thakur S."/>
            <person name="Almeida R.N.D."/>
            <person name="Weir B.S."/>
            <person name="Guttman D.S."/>
        </authorList>
    </citation>
    <scope>NUCLEOTIDE SEQUENCE [LARGE SCALE GENOMIC DNA]</scope>
    <source>
        <strain evidence="1 2">ICMP 2821</strain>
    </source>
</reference>
<dbReference type="RefSeq" id="WP_122377754.1">
    <property type="nucleotide sequence ID" value="NZ_RBOW01000228.1"/>
</dbReference>
<dbReference type="NCBIfam" id="NF038222">
    <property type="entry name" value="IcmW_IVB"/>
    <property type="match status" value="1"/>
</dbReference>
<accession>A0A3M3LQY1</accession>
<dbReference type="Proteomes" id="UP000281372">
    <property type="component" value="Unassembled WGS sequence"/>
</dbReference>
<dbReference type="InterPro" id="IPR049919">
    <property type="entry name" value="IcmW"/>
</dbReference>